<dbReference type="InterPro" id="IPR040442">
    <property type="entry name" value="Pyrv_kinase-like_dom_sf"/>
</dbReference>
<reference evidence="5 6" key="2">
    <citation type="submission" date="2023-11" db="EMBL/GenBank/DDBJ databases">
        <authorList>
            <person name="Lara A.C."/>
            <person name="Chronakova A."/>
        </authorList>
    </citation>
    <scope>NUCLEOTIDE SEQUENCE [LARGE SCALE GENOMIC DNA]</scope>
    <source>
        <strain evidence="5 6">BCCO 10_0856</strain>
    </source>
</reference>
<dbReference type="Pfam" id="PF03328">
    <property type="entry name" value="HpcH_HpaI"/>
    <property type="match status" value="1"/>
</dbReference>
<dbReference type="PANTHER" id="PTHR30502">
    <property type="entry name" value="2-KETO-3-DEOXY-L-RHAMNONATE ALDOLASE"/>
    <property type="match status" value="1"/>
</dbReference>
<dbReference type="RefSeq" id="WP_319967669.1">
    <property type="nucleotide sequence ID" value="NZ_JAXAVW010000016.1"/>
</dbReference>
<dbReference type="Gene3D" id="3.20.20.60">
    <property type="entry name" value="Phosphoenolpyruvate-binding domains"/>
    <property type="match status" value="1"/>
</dbReference>
<protein>
    <submittedName>
        <fullName evidence="5">Aldolase/citrate lyase family protein</fullName>
    </submittedName>
</protein>
<dbReference type="GO" id="GO:0016829">
    <property type="term" value="F:lyase activity"/>
    <property type="evidence" value="ECO:0007669"/>
    <property type="project" value="UniProtKB-KW"/>
</dbReference>
<gene>
    <name evidence="5" type="ORF">SK803_20655</name>
</gene>
<keyword evidence="3 5" id="KW-0456">Lyase</keyword>
<reference evidence="5 6" key="1">
    <citation type="submission" date="2023-11" db="EMBL/GenBank/DDBJ databases">
        <title>Lentzea sokolovensis, sp. nov., Lentzea kristufkii, sp. nov., and Lentzea miocenensis, sp. nov., rare actinobacteria from Sokolov Coal Basin, Miocene lacustrine sediment, Czech Republic.</title>
        <authorList>
            <person name="Lara A."/>
            <person name="Kotroba L."/>
            <person name="Nouioui I."/>
            <person name="Neumann-Schaal M."/>
            <person name="Mast Y."/>
            <person name="Chronakova A."/>
        </authorList>
    </citation>
    <scope>NUCLEOTIDE SEQUENCE [LARGE SCALE GENOMIC DNA]</scope>
    <source>
        <strain evidence="5 6">BCCO 10_0856</strain>
    </source>
</reference>
<evidence type="ECO:0000259" key="4">
    <source>
        <dbReference type="Pfam" id="PF03328"/>
    </source>
</evidence>
<evidence type="ECO:0000256" key="3">
    <source>
        <dbReference type="ARBA" id="ARBA00023239"/>
    </source>
</evidence>
<keyword evidence="2" id="KW-0479">Metal-binding</keyword>
<keyword evidence="6" id="KW-1185">Reference proteome</keyword>
<evidence type="ECO:0000256" key="1">
    <source>
        <dbReference type="ARBA" id="ARBA00005568"/>
    </source>
</evidence>
<dbReference type="InterPro" id="IPR005000">
    <property type="entry name" value="Aldolase/citrate-lyase_domain"/>
</dbReference>
<dbReference type="PANTHER" id="PTHR30502:SF0">
    <property type="entry name" value="PHOSPHOENOLPYRUVATE CARBOXYLASE FAMILY PROTEIN"/>
    <property type="match status" value="1"/>
</dbReference>
<evidence type="ECO:0000313" key="6">
    <source>
        <dbReference type="Proteomes" id="UP001285521"/>
    </source>
</evidence>
<organism evidence="5 6">
    <name type="scientific">Lentzea miocenica</name>
    <dbReference type="NCBI Taxonomy" id="3095431"/>
    <lineage>
        <taxon>Bacteria</taxon>
        <taxon>Bacillati</taxon>
        <taxon>Actinomycetota</taxon>
        <taxon>Actinomycetes</taxon>
        <taxon>Pseudonocardiales</taxon>
        <taxon>Pseudonocardiaceae</taxon>
        <taxon>Lentzea</taxon>
    </lineage>
</organism>
<accession>A0ABU4T3W0</accession>
<evidence type="ECO:0000256" key="2">
    <source>
        <dbReference type="ARBA" id="ARBA00022723"/>
    </source>
</evidence>
<feature type="domain" description="HpcH/HpaI aldolase/citrate lyase" evidence="4">
    <location>
        <begin position="22"/>
        <end position="205"/>
    </location>
</feature>
<dbReference type="Proteomes" id="UP001285521">
    <property type="component" value="Unassembled WGS sequence"/>
</dbReference>
<comment type="caution">
    <text evidence="5">The sequence shown here is derived from an EMBL/GenBank/DDBJ whole genome shotgun (WGS) entry which is preliminary data.</text>
</comment>
<sequence>MSSFLQRLHEGRPTLMLPIRSGRTPDVVRIARATGHHAVMIDLEHSTMSLDVAAQLCATAADLGLTPFVRVQEREYGAIGRLLDCGAQGIVAPRVDTALEARTVARACRFPPRGQRSQLAMVPMLDMRPTPAAELNPWLDESTIVQILVETPDGVAGAREIAAIDGVDMLGIGANDLTAELGSPGDHTRIRSHVAEVAQACREHGKLLQLGGVGDLQLLKSLLPLGVCPLFMTGTDTDLLYAGASARAGLVLKEFS</sequence>
<proteinExistence type="inferred from homology"/>
<comment type="similarity">
    <text evidence="1">Belongs to the HpcH/HpaI aldolase family.</text>
</comment>
<dbReference type="EMBL" id="JAXAVW010000016">
    <property type="protein sequence ID" value="MDX8032633.1"/>
    <property type="molecule type" value="Genomic_DNA"/>
</dbReference>
<dbReference type="InterPro" id="IPR050251">
    <property type="entry name" value="HpcH-HpaI_aldolase"/>
</dbReference>
<name>A0ABU4T3W0_9PSEU</name>
<evidence type="ECO:0000313" key="5">
    <source>
        <dbReference type="EMBL" id="MDX8032633.1"/>
    </source>
</evidence>
<dbReference type="InterPro" id="IPR015813">
    <property type="entry name" value="Pyrv/PenolPyrv_kinase-like_dom"/>
</dbReference>
<dbReference type="SUPFAM" id="SSF51621">
    <property type="entry name" value="Phosphoenolpyruvate/pyruvate domain"/>
    <property type="match status" value="1"/>
</dbReference>